<sequence length="461" mass="52257">MKLASKYGEVVQESLNALLEDESFLPNFKEEERKKAFTSLESILSTPNQIQKSFLRVPLENGKVLRIPAFRVQHNNAVGPYKGGIRFHETVREDEVINLATLMTLKNTLHDVPFGGGKGGVVINPREFTEKELHTISKKYVHNFSDILGPDKDIPAPDVGTGEREMDWMMGEYKSIHPGRPYRGSFTGKSQVNGGSLGRREATGKGVYYTLRYMLHNFVNENEEWFKKNENRFAKTALNHTNRQLTVGIQGFGNVGSVAALESYTCNYLDTKVVAVSDRNVTLYNEEGLDIKALIEFTSQHEGDLPTTDEALSQSNIKAEIQDREDVLYLDTDVLILAALEEQIREDNVDKVKARMIVEGANGPVTLEADRKLSDDGVLIIPDILANAGGVIVSYFEWLQGRETQFYSEEEVFTMLFKKMKETMDNIYPQFFSDPFPLRQNCYIHSVMKLSNILYRHGKLY</sequence>
<feature type="binding site" evidence="6">
    <location>
        <position position="394"/>
    </location>
    <ligand>
        <name>substrate</name>
    </ligand>
</feature>
<keyword evidence="3 4" id="KW-0560">Oxidoreductase</keyword>
<comment type="similarity">
    <text evidence="1 4 8">Belongs to the Glu/Leu/Phe/Val dehydrogenases family.</text>
</comment>
<dbReference type="GO" id="GO:0006538">
    <property type="term" value="P:L-glutamate catabolic process"/>
    <property type="evidence" value="ECO:0007669"/>
    <property type="project" value="TreeGrafter"/>
</dbReference>
<feature type="binding site" evidence="6">
    <location>
        <position position="254"/>
    </location>
    <ligand>
        <name>NAD(+)</name>
        <dbReference type="ChEBI" id="CHEBI:57540"/>
    </ligand>
</feature>
<evidence type="ECO:0000256" key="1">
    <source>
        <dbReference type="ARBA" id="ARBA00006382"/>
    </source>
</evidence>
<feature type="binding site" evidence="6">
    <location>
        <position position="82"/>
    </location>
    <ligand>
        <name>substrate</name>
    </ligand>
</feature>
<dbReference type="Gene3D" id="3.40.50.10860">
    <property type="entry name" value="Leucine Dehydrogenase, chain A, domain 1"/>
    <property type="match status" value="1"/>
</dbReference>
<accession>A0A0J6D212</accession>
<protein>
    <recommendedName>
        <fullName evidence="2 4">Glutamate dehydrogenase</fullName>
    </recommendedName>
</protein>
<feature type="domain" description="Glutamate/phenylalanine/leucine/valine/L-tryptophan dehydrogenase C-terminal" evidence="9">
    <location>
        <begin position="196"/>
        <end position="458"/>
    </location>
</feature>
<dbReference type="Pfam" id="PF00208">
    <property type="entry name" value="ELFV_dehydrog"/>
    <property type="match status" value="1"/>
</dbReference>
<dbReference type="Pfam" id="PF02812">
    <property type="entry name" value="ELFV_dehydrog_N"/>
    <property type="match status" value="1"/>
</dbReference>
<dbReference type="PANTHER" id="PTHR11606">
    <property type="entry name" value="GLUTAMATE DEHYDROGENASE"/>
    <property type="match status" value="1"/>
</dbReference>
<comment type="caution">
    <text evidence="10">The sequence shown here is derived from an EMBL/GenBank/DDBJ whole genome shotgun (WGS) entry which is preliminary data.</text>
</comment>
<dbReference type="PROSITE" id="PS00074">
    <property type="entry name" value="GLFV_DEHYDROGENASE"/>
    <property type="match status" value="1"/>
</dbReference>
<keyword evidence="6" id="KW-0547">Nucleotide-binding</keyword>
<dbReference type="InterPro" id="IPR006096">
    <property type="entry name" value="Glu/Leu/Phe/Val/Trp_DH_C"/>
</dbReference>
<evidence type="ECO:0000256" key="4">
    <source>
        <dbReference type="PIRNR" id="PIRNR000185"/>
    </source>
</evidence>
<dbReference type="PIRSF" id="PIRSF000185">
    <property type="entry name" value="Glu_DH"/>
    <property type="match status" value="1"/>
</dbReference>
<name>A0A0J6D212_9BACL</name>
<proteinExistence type="inferred from homology"/>
<organism evidence="10 11">
    <name type="scientific">Guptibacillus hwajinpoensis</name>
    <dbReference type="NCBI Taxonomy" id="208199"/>
    <lineage>
        <taxon>Bacteria</taxon>
        <taxon>Bacillati</taxon>
        <taxon>Bacillota</taxon>
        <taxon>Bacilli</taxon>
        <taxon>Bacillales</taxon>
        <taxon>Guptibacillaceae</taxon>
        <taxon>Guptibacillus</taxon>
    </lineage>
</organism>
<dbReference type="GO" id="GO:0000166">
    <property type="term" value="F:nucleotide binding"/>
    <property type="evidence" value="ECO:0007669"/>
    <property type="project" value="UniProtKB-KW"/>
</dbReference>
<reference evidence="10" key="1">
    <citation type="submission" date="2015-06" db="EMBL/GenBank/DDBJ databases">
        <authorList>
            <person name="Liu B."/>
            <person name="Wang J."/>
            <person name="Zhu Y."/>
            <person name="Liu G."/>
            <person name="Chen Q."/>
            <person name="Zheng C."/>
            <person name="Che J."/>
            <person name="Ge C."/>
            <person name="Shi H."/>
            <person name="Pan Z."/>
            <person name="Liu X."/>
        </authorList>
    </citation>
    <scope>NUCLEOTIDE SEQUENCE [LARGE SCALE GENOMIC DNA]</scope>
    <source>
        <strain evidence="10">DSM 16346</strain>
    </source>
</reference>
<feature type="active site" description="Proton donor" evidence="5">
    <location>
        <position position="118"/>
    </location>
</feature>
<keyword evidence="6" id="KW-0520">NAD</keyword>
<keyword evidence="11" id="KW-1185">Reference proteome</keyword>
<dbReference type="GO" id="GO:0004352">
    <property type="term" value="F:glutamate dehydrogenase (NAD+) activity"/>
    <property type="evidence" value="ECO:0007669"/>
    <property type="project" value="TreeGrafter"/>
</dbReference>
<evidence type="ECO:0000259" key="9">
    <source>
        <dbReference type="SMART" id="SM00839"/>
    </source>
</evidence>
<feature type="site" description="Important for catalysis" evidence="7">
    <location>
        <position position="158"/>
    </location>
</feature>
<evidence type="ECO:0000256" key="6">
    <source>
        <dbReference type="PIRSR" id="PIRSR000185-2"/>
    </source>
</evidence>
<evidence type="ECO:0000256" key="5">
    <source>
        <dbReference type="PIRSR" id="PIRSR000185-1"/>
    </source>
</evidence>
<dbReference type="InterPro" id="IPR033524">
    <property type="entry name" value="Glu/Leu/Phe/Val_DH_AS"/>
</dbReference>
<dbReference type="InterPro" id="IPR006097">
    <property type="entry name" value="Glu/Leu/Phe/Val/Trp_DH_dimer"/>
</dbReference>
<evidence type="ECO:0000313" key="10">
    <source>
        <dbReference type="EMBL" id="KMM39338.1"/>
    </source>
</evidence>
<dbReference type="InterPro" id="IPR014362">
    <property type="entry name" value="Glu_DH"/>
</dbReference>
<dbReference type="InterPro" id="IPR036291">
    <property type="entry name" value="NAD(P)-bd_dom_sf"/>
</dbReference>
<dbReference type="SMART" id="SM00839">
    <property type="entry name" value="ELFV_dehydrog"/>
    <property type="match status" value="1"/>
</dbReference>
<dbReference type="InterPro" id="IPR046346">
    <property type="entry name" value="Aminoacid_DH-like_N_sf"/>
</dbReference>
<evidence type="ECO:0000313" key="11">
    <source>
        <dbReference type="Proteomes" id="UP000035996"/>
    </source>
</evidence>
<dbReference type="PANTHER" id="PTHR11606:SF13">
    <property type="entry name" value="GLUTAMATE DEHYDROGENASE 1, MITOCHONDRIAL"/>
    <property type="match status" value="1"/>
</dbReference>
<evidence type="ECO:0000256" key="3">
    <source>
        <dbReference type="ARBA" id="ARBA00023002"/>
    </source>
</evidence>
<dbReference type="SUPFAM" id="SSF51735">
    <property type="entry name" value="NAD(P)-binding Rossmann-fold domains"/>
    <property type="match status" value="1"/>
</dbReference>
<dbReference type="PATRIC" id="fig|157733.3.peg.4102"/>
<evidence type="ECO:0000256" key="8">
    <source>
        <dbReference type="RuleBase" id="RU004417"/>
    </source>
</evidence>
<dbReference type="InterPro" id="IPR006095">
    <property type="entry name" value="Glu/Leu/Phe/Val/Trp_DH"/>
</dbReference>
<feature type="binding site" evidence="6">
    <location>
        <position position="203"/>
    </location>
    <ligand>
        <name>NAD(+)</name>
        <dbReference type="ChEBI" id="CHEBI:57540"/>
    </ligand>
</feature>
<dbReference type="CDD" id="cd01076">
    <property type="entry name" value="NAD_bind_1_Glu_DH"/>
    <property type="match status" value="1"/>
</dbReference>
<feature type="binding site" evidence="6">
    <location>
        <position position="106"/>
    </location>
    <ligand>
        <name>substrate</name>
    </ligand>
</feature>
<gene>
    <name evidence="10" type="ORF">AB986_09055</name>
</gene>
<dbReference type="STRING" id="157733.AB986_09055"/>
<dbReference type="EMBL" id="LELK01000001">
    <property type="protein sequence ID" value="KMM39338.1"/>
    <property type="molecule type" value="Genomic_DNA"/>
</dbReference>
<dbReference type="InterPro" id="IPR033922">
    <property type="entry name" value="NAD_bind_Glu_DH"/>
</dbReference>
<dbReference type="SUPFAM" id="SSF53223">
    <property type="entry name" value="Aminoacid dehydrogenase-like, N-terminal domain"/>
    <property type="match status" value="1"/>
</dbReference>
<dbReference type="Gene3D" id="3.40.50.720">
    <property type="entry name" value="NAD(P)-binding Rossmann-like Domain"/>
    <property type="match status" value="1"/>
</dbReference>
<evidence type="ECO:0000256" key="7">
    <source>
        <dbReference type="PIRSR" id="PIRSR000185-3"/>
    </source>
</evidence>
<dbReference type="OrthoDB" id="9803297at2"/>
<dbReference type="Proteomes" id="UP000035996">
    <property type="component" value="Unassembled WGS sequence"/>
</dbReference>
<evidence type="ECO:0000256" key="2">
    <source>
        <dbReference type="ARBA" id="ARBA00012896"/>
    </source>
</evidence>
<dbReference type="AlphaFoldDB" id="A0A0J6D212"/>
<dbReference type="PRINTS" id="PR00082">
    <property type="entry name" value="GLFDHDRGNASE"/>
</dbReference>